<keyword evidence="5" id="KW-1185">Reference proteome</keyword>
<accession>A0A2R5HDM2</accession>
<keyword evidence="2" id="KW-0378">Hydrolase</keyword>
<dbReference type="Proteomes" id="UP000245021">
    <property type="component" value="Unassembled WGS sequence"/>
</dbReference>
<feature type="domain" description="Calcineurin-like phosphoesterase" evidence="3">
    <location>
        <begin position="37"/>
        <end position="200"/>
    </location>
</feature>
<evidence type="ECO:0000313" key="5">
    <source>
        <dbReference type="Proteomes" id="UP000245021"/>
    </source>
</evidence>
<reference evidence="4 5" key="1">
    <citation type="journal article" date="2018" name="Genome Announc.">
        <title>Draft Genome Sequence of Lactococcus sp. Strain NtB2 (JCM 32569), Isolated from the Gut of the Higher Termite Nasutitermes takasagoensis.</title>
        <authorList>
            <person name="Noda S."/>
            <person name="Aihara C."/>
            <person name="Yuki M."/>
            <person name="Ohkuma M."/>
        </authorList>
    </citation>
    <scope>NUCLEOTIDE SEQUENCE [LARGE SCALE GENOMIC DNA]</scope>
    <source>
        <strain evidence="4 5">NtB2</strain>
    </source>
</reference>
<dbReference type="GO" id="GO:0016020">
    <property type="term" value="C:membrane"/>
    <property type="evidence" value="ECO:0007669"/>
    <property type="project" value="GOC"/>
</dbReference>
<organism evidence="4 5">
    <name type="scientific">Lactococcus termiticola</name>
    <dbReference type="NCBI Taxonomy" id="2169526"/>
    <lineage>
        <taxon>Bacteria</taxon>
        <taxon>Bacillati</taxon>
        <taxon>Bacillota</taxon>
        <taxon>Bacilli</taxon>
        <taxon>Lactobacillales</taxon>
        <taxon>Streptococcaceae</taxon>
        <taxon>Lactococcus</taxon>
    </lineage>
</organism>
<dbReference type="GO" id="GO:0008758">
    <property type="term" value="F:UDP-2,3-diacylglucosamine hydrolase activity"/>
    <property type="evidence" value="ECO:0007669"/>
    <property type="project" value="TreeGrafter"/>
</dbReference>
<dbReference type="InterPro" id="IPR029052">
    <property type="entry name" value="Metallo-depent_PP-like"/>
</dbReference>
<name>A0A2R5HDM2_9LACT</name>
<dbReference type="AlphaFoldDB" id="A0A2R5HDM2"/>
<dbReference type="SUPFAM" id="SSF56300">
    <property type="entry name" value="Metallo-dependent phosphatases"/>
    <property type="match status" value="1"/>
</dbReference>
<sequence>MIRLFLDLVFLLFLYGAFIEPHRKKVRHIKISEDKGLKIAHFSDSHFAWHTSYRRFRKFVKVLEQEKPDLILFSGDLFDKVSWGERHYQEVEGLLTGLEAPLGKLAILGNHDFAGNGQGSKFVSQLLERSGFQLLVNACQTIDDRLSISGLDDLREGRPDFDIQPEPADFSLLMIHEPDTVLSLKHAGDFDLIIAGHSHGGQIRIGKLRMKNNGSKSYDRGLYELPRGGQLFVNSGLGQTFLPIRIGVPPEIVFYEL</sequence>
<dbReference type="EMBL" id="BFFO01000001">
    <property type="protein sequence ID" value="GBG96167.1"/>
    <property type="molecule type" value="Genomic_DNA"/>
</dbReference>
<dbReference type="RefSeq" id="WP_109245143.1">
    <property type="nucleotide sequence ID" value="NZ_BFFO01000001.1"/>
</dbReference>
<dbReference type="CDD" id="cd07385">
    <property type="entry name" value="MPP_YkuE_C"/>
    <property type="match status" value="1"/>
</dbReference>
<dbReference type="Pfam" id="PF00149">
    <property type="entry name" value="Metallophos"/>
    <property type="match status" value="1"/>
</dbReference>
<dbReference type="Gene3D" id="3.60.21.10">
    <property type="match status" value="1"/>
</dbReference>
<comment type="caution">
    <text evidence="4">The sequence shown here is derived from an EMBL/GenBank/DDBJ whole genome shotgun (WGS) entry which is preliminary data.</text>
</comment>
<dbReference type="InterPro" id="IPR051158">
    <property type="entry name" value="Metallophosphoesterase_sf"/>
</dbReference>
<dbReference type="OrthoDB" id="9780884at2"/>
<evidence type="ECO:0000313" key="4">
    <source>
        <dbReference type="EMBL" id="GBG96167.1"/>
    </source>
</evidence>
<protein>
    <recommendedName>
        <fullName evidence="3">Calcineurin-like phosphoesterase domain-containing protein</fullName>
    </recommendedName>
</protein>
<dbReference type="InterPro" id="IPR004843">
    <property type="entry name" value="Calcineurin-like_PHP"/>
</dbReference>
<evidence type="ECO:0000259" key="3">
    <source>
        <dbReference type="Pfam" id="PF00149"/>
    </source>
</evidence>
<evidence type="ECO:0000256" key="1">
    <source>
        <dbReference type="ARBA" id="ARBA00022723"/>
    </source>
</evidence>
<dbReference type="GO" id="GO:0009245">
    <property type="term" value="P:lipid A biosynthetic process"/>
    <property type="evidence" value="ECO:0007669"/>
    <property type="project" value="TreeGrafter"/>
</dbReference>
<evidence type="ECO:0000256" key="2">
    <source>
        <dbReference type="ARBA" id="ARBA00022801"/>
    </source>
</evidence>
<gene>
    <name evidence="4" type="ORF">NtB2_00272</name>
</gene>
<keyword evidence="1" id="KW-0479">Metal-binding</keyword>
<dbReference type="PANTHER" id="PTHR31302:SF31">
    <property type="entry name" value="PHOSPHODIESTERASE YAEI"/>
    <property type="match status" value="1"/>
</dbReference>
<proteinExistence type="predicted"/>
<dbReference type="GO" id="GO:0046872">
    <property type="term" value="F:metal ion binding"/>
    <property type="evidence" value="ECO:0007669"/>
    <property type="project" value="UniProtKB-KW"/>
</dbReference>
<dbReference type="PANTHER" id="PTHR31302">
    <property type="entry name" value="TRANSMEMBRANE PROTEIN WITH METALLOPHOSPHOESTERASE DOMAIN-RELATED"/>
    <property type="match status" value="1"/>
</dbReference>